<dbReference type="PIRSF" id="PIRSF000137">
    <property type="entry name" value="Alcohol_oxidase"/>
    <property type="match status" value="1"/>
</dbReference>
<evidence type="ECO:0000256" key="1">
    <source>
        <dbReference type="ARBA" id="ARBA00001974"/>
    </source>
</evidence>
<evidence type="ECO:0000256" key="3">
    <source>
        <dbReference type="ARBA" id="ARBA00022630"/>
    </source>
</evidence>
<comment type="cofactor">
    <cofactor evidence="1">
        <name>FAD</name>
        <dbReference type="ChEBI" id="CHEBI:57692"/>
    </cofactor>
</comment>
<reference evidence="6 7" key="1">
    <citation type="submission" date="2021-06" db="EMBL/GenBank/DDBJ databases">
        <authorList>
            <person name="Kallberg Y."/>
            <person name="Tangrot J."/>
            <person name="Rosling A."/>
        </authorList>
    </citation>
    <scope>NUCLEOTIDE SEQUENCE [LARGE SCALE GENOMIC DNA]</scope>
    <source>
        <strain evidence="6 7">120-4 pot B 10/14</strain>
    </source>
</reference>
<keyword evidence="7" id="KW-1185">Reference proteome</keyword>
<gene>
    <name evidence="6" type="ORF">GMARGA_LOCUS6117</name>
</gene>
<protein>
    <submittedName>
        <fullName evidence="6">41092_t:CDS:1</fullName>
    </submittedName>
</protein>
<comment type="similarity">
    <text evidence="2">Belongs to the GMC oxidoreductase family.</text>
</comment>
<accession>A0ABN7UHP9</accession>
<dbReference type="Proteomes" id="UP000789901">
    <property type="component" value="Unassembled WGS sequence"/>
</dbReference>
<evidence type="ECO:0000256" key="4">
    <source>
        <dbReference type="ARBA" id="ARBA00022827"/>
    </source>
</evidence>
<dbReference type="EMBL" id="CAJVQB010002706">
    <property type="protein sequence ID" value="CAG8584686.1"/>
    <property type="molecule type" value="Genomic_DNA"/>
</dbReference>
<feature type="domain" description="Glucose-methanol-choline oxidoreductase N-terminal" evidence="5">
    <location>
        <begin position="303"/>
        <end position="317"/>
    </location>
</feature>
<dbReference type="InterPro" id="IPR000172">
    <property type="entry name" value="GMC_OxRdtase_N"/>
</dbReference>
<dbReference type="Gene3D" id="3.30.560.10">
    <property type="entry name" value="Glucose Oxidase, domain 3"/>
    <property type="match status" value="1"/>
</dbReference>
<evidence type="ECO:0000313" key="7">
    <source>
        <dbReference type="Proteomes" id="UP000789901"/>
    </source>
</evidence>
<keyword evidence="4" id="KW-0274">FAD</keyword>
<evidence type="ECO:0000313" key="6">
    <source>
        <dbReference type="EMBL" id="CAG8584686.1"/>
    </source>
</evidence>
<dbReference type="SUPFAM" id="SSF51905">
    <property type="entry name" value="FAD/NAD(P)-binding domain"/>
    <property type="match status" value="1"/>
</dbReference>
<comment type="caution">
    <text evidence="6">The sequence shown here is derived from an EMBL/GenBank/DDBJ whole genome shotgun (WGS) entry which is preliminary data.</text>
</comment>
<dbReference type="Pfam" id="PF00732">
    <property type="entry name" value="GMC_oxred_N"/>
    <property type="match status" value="1"/>
</dbReference>
<evidence type="ECO:0000259" key="5">
    <source>
        <dbReference type="PROSITE" id="PS00624"/>
    </source>
</evidence>
<dbReference type="PANTHER" id="PTHR11552">
    <property type="entry name" value="GLUCOSE-METHANOL-CHOLINE GMC OXIDOREDUCTASE"/>
    <property type="match status" value="1"/>
</dbReference>
<name>A0ABN7UHP9_GIGMA</name>
<dbReference type="InterPro" id="IPR036188">
    <property type="entry name" value="FAD/NAD-bd_sf"/>
</dbReference>
<dbReference type="SUPFAM" id="SSF54373">
    <property type="entry name" value="FAD-linked reductases, C-terminal domain"/>
    <property type="match status" value="1"/>
</dbReference>
<keyword evidence="3" id="KW-0285">Flavoprotein</keyword>
<evidence type="ECO:0000256" key="2">
    <source>
        <dbReference type="ARBA" id="ARBA00010790"/>
    </source>
</evidence>
<proteinExistence type="inferred from homology"/>
<dbReference type="Pfam" id="PF05199">
    <property type="entry name" value="GMC_oxred_C"/>
    <property type="match status" value="1"/>
</dbReference>
<dbReference type="InterPro" id="IPR007867">
    <property type="entry name" value="GMC_OxRtase_C"/>
</dbReference>
<dbReference type="Gene3D" id="3.50.50.60">
    <property type="entry name" value="FAD/NAD(P)-binding domain"/>
    <property type="match status" value="1"/>
</dbReference>
<dbReference type="InterPro" id="IPR012132">
    <property type="entry name" value="GMC_OxRdtase"/>
</dbReference>
<dbReference type="PANTHER" id="PTHR11552:SF147">
    <property type="entry name" value="CHOLINE DEHYDROGENASE, MITOCHONDRIAL"/>
    <property type="match status" value="1"/>
</dbReference>
<dbReference type="PROSITE" id="PS00624">
    <property type="entry name" value="GMC_OXRED_2"/>
    <property type="match status" value="1"/>
</dbReference>
<sequence>MGQSMSKVQEDAKIREFWIKNVSDNDKNGKTKPKEIYDFIIVGAGSAGCVLARELIHCIPNINILVLEAGGPDASTNGLINLPCTFFKTSFQLGAQLSDNDWGYVSQEQKMQSSVNPTKEVVKKGSPYIRGKVWGGSSQAKVYNDWAAQGPEYKIWDWNNCLEAFKAVEKNSRKEPDEKFKKFHGFNGLLHVQDSQNGLYKIESGLIDAAKNLVYNQGRRRCSLAESYLKDALKKVELHPDPKYDNLGKVVAVDVRSFAHVLNIIWDEKNKKENIAIGVRYFCNGTVREAFIAPKGEVILCGGAINSPQILMLSGIGPKENLESNNIKVRKELPVGRNLLDHPGACIVAKSTPNTIHDWSNDCEIGIIHKANVEGKIPCKDDFFDESPDIQIIAATYQDGFLDTAIELYRKKHNKFDGLIMMPLFNMPSSVGYLELGSNNPFDQPKIYFNFYERPNDLYRMISSLKLCREILKQPPLSTVYDVKEIGINDEFGQWCTNGNDMSDEDWENGNTNTPTTMVAWRASRLIIEDFMGKC</sequence>
<organism evidence="6 7">
    <name type="scientific">Gigaspora margarita</name>
    <dbReference type="NCBI Taxonomy" id="4874"/>
    <lineage>
        <taxon>Eukaryota</taxon>
        <taxon>Fungi</taxon>
        <taxon>Fungi incertae sedis</taxon>
        <taxon>Mucoromycota</taxon>
        <taxon>Glomeromycotina</taxon>
        <taxon>Glomeromycetes</taxon>
        <taxon>Diversisporales</taxon>
        <taxon>Gigasporaceae</taxon>
        <taxon>Gigaspora</taxon>
    </lineage>
</organism>